<proteinExistence type="predicted"/>
<comment type="caution">
    <text evidence="1">The sequence shown here is derived from an EMBL/GenBank/DDBJ whole genome shotgun (WGS) entry which is preliminary data.</text>
</comment>
<evidence type="ECO:0000313" key="1">
    <source>
        <dbReference type="EMBL" id="GMI09549.1"/>
    </source>
</evidence>
<keyword evidence="2" id="KW-1185">Reference proteome</keyword>
<name>A0A9W7FCB5_9STRA</name>
<organism evidence="1 2">
    <name type="scientific">Triparma laevis f. longispina</name>
    <dbReference type="NCBI Taxonomy" id="1714387"/>
    <lineage>
        <taxon>Eukaryota</taxon>
        <taxon>Sar</taxon>
        <taxon>Stramenopiles</taxon>
        <taxon>Ochrophyta</taxon>
        <taxon>Bolidophyceae</taxon>
        <taxon>Parmales</taxon>
        <taxon>Triparmaceae</taxon>
        <taxon>Triparma</taxon>
    </lineage>
</organism>
<dbReference type="SUPFAM" id="SSF53474">
    <property type="entry name" value="alpha/beta-Hydrolases"/>
    <property type="match status" value="1"/>
</dbReference>
<evidence type="ECO:0000313" key="2">
    <source>
        <dbReference type="Proteomes" id="UP001165122"/>
    </source>
</evidence>
<dbReference type="OrthoDB" id="191283at2759"/>
<sequence length="281" mass="31600">MGANGFPSKVYMPVIEKLGKMVAAAGVGAGGVGGELHAKMHDYHPHLNLGVTNDWWGMVDSTIDEARALREQSGEELVGVGHSAGGALIACAATKSPELFEKVVLVDSPMFNPLKRSLFSLGYMLPDAIIDNVHPMIKAAKQKKHEWEDMREAEEFWRSRRLFKSFDQEIVDAWLKHGLRTGKNCGKTKLIFQHTAEQCMYKTTPMDIPVIGTKNGYLGQYDAVNQKGVFLYSNTYKFLDKRDVAFLKERFTGLTFHSFDDEHFYPMRDPSGFAKTLHEHI</sequence>
<protein>
    <recommendedName>
        <fullName evidence="3">AB hydrolase-1 domain-containing protein</fullName>
    </recommendedName>
</protein>
<dbReference type="Gene3D" id="3.40.50.1820">
    <property type="entry name" value="alpha/beta hydrolase"/>
    <property type="match status" value="1"/>
</dbReference>
<gene>
    <name evidence="1" type="ORF">TrLO_g1300</name>
</gene>
<accession>A0A9W7FCB5</accession>
<dbReference type="EMBL" id="BRXW01000138">
    <property type="protein sequence ID" value="GMI09549.1"/>
    <property type="molecule type" value="Genomic_DNA"/>
</dbReference>
<dbReference type="AlphaFoldDB" id="A0A9W7FCB5"/>
<evidence type="ECO:0008006" key="3">
    <source>
        <dbReference type="Google" id="ProtNLM"/>
    </source>
</evidence>
<reference evidence="2" key="1">
    <citation type="journal article" date="2023" name="Commun. Biol.">
        <title>Genome analysis of Parmales, the sister group of diatoms, reveals the evolutionary specialization of diatoms from phago-mixotrophs to photoautotrophs.</title>
        <authorList>
            <person name="Ban H."/>
            <person name="Sato S."/>
            <person name="Yoshikawa S."/>
            <person name="Yamada K."/>
            <person name="Nakamura Y."/>
            <person name="Ichinomiya M."/>
            <person name="Sato N."/>
            <person name="Blanc-Mathieu R."/>
            <person name="Endo H."/>
            <person name="Kuwata A."/>
            <person name="Ogata H."/>
        </authorList>
    </citation>
    <scope>NUCLEOTIDE SEQUENCE [LARGE SCALE GENOMIC DNA]</scope>
    <source>
        <strain evidence="2">NIES 3700</strain>
    </source>
</reference>
<dbReference type="InterPro" id="IPR029058">
    <property type="entry name" value="AB_hydrolase_fold"/>
</dbReference>
<dbReference type="Proteomes" id="UP001165122">
    <property type="component" value="Unassembled WGS sequence"/>
</dbReference>